<dbReference type="EMBL" id="CP012670">
    <property type="protein sequence ID" value="AUX26325.1"/>
    <property type="molecule type" value="Genomic_DNA"/>
</dbReference>
<evidence type="ECO:0000256" key="1">
    <source>
        <dbReference type="SAM" id="SignalP"/>
    </source>
</evidence>
<dbReference type="Proteomes" id="UP000295781">
    <property type="component" value="Chromosome"/>
</dbReference>
<gene>
    <name evidence="2" type="ORF">SOCEGT47_068860</name>
</gene>
<evidence type="ECO:0000313" key="2">
    <source>
        <dbReference type="EMBL" id="AUX26325.1"/>
    </source>
</evidence>
<dbReference type="PROSITE" id="PS51257">
    <property type="entry name" value="PROKAR_LIPOPROTEIN"/>
    <property type="match status" value="1"/>
</dbReference>
<evidence type="ECO:0008006" key="4">
    <source>
        <dbReference type="Google" id="ProtNLM"/>
    </source>
</evidence>
<proteinExistence type="predicted"/>
<protein>
    <recommendedName>
        <fullName evidence="4">Secreted protein</fullName>
    </recommendedName>
</protein>
<reference evidence="2 3" key="1">
    <citation type="submission" date="2015-09" db="EMBL/GenBank/DDBJ databases">
        <title>Sorangium comparison.</title>
        <authorList>
            <person name="Zaburannyi N."/>
            <person name="Bunk B."/>
            <person name="Overmann J."/>
            <person name="Mueller R."/>
        </authorList>
    </citation>
    <scope>NUCLEOTIDE SEQUENCE [LARGE SCALE GENOMIC DNA]</scope>
    <source>
        <strain evidence="2 3">So ceGT47</strain>
    </source>
</reference>
<evidence type="ECO:0000313" key="3">
    <source>
        <dbReference type="Proteomes" id="UP000295781"/>
    </source>
</evidence>
<feature type="chain" id="PRO_5020858114" description="Secreted protein" evidence="1">
    <location>
        <begin position="23"/>
        <end position="393"/>
    </location>
</feature>
<name>A0A4P2Q9Q4_SORCE</name>
<sequence length="393" mass="42870">MKKSTSLSMLFVGLAMSGCAPADLSTDTDASASGGGEAAAARELAASASGAQSVPDDAALTIDAETALQVAEEVVDLYRPYAAARSATITIEPKWDSPSLYGAEIRGVRGWTLVPKNKILNQYLTRDVMRMITCHEIGHFFGGFPFKNGGKRGEAPTSDISDLGTFLSSEGQADYFTTKNCIRKVWAGNPDNAAFRDLVPPEGKRRCDIVWGDQDSRDICYRSIFVARELFVWMVDEDRGVSIHNQDETVVPRTNTAHPGHQIRFDTMVAGALCDPVRDDDPTRIPGLVPSPITGKYGDHSVASEDDSRDDACYEGFGARPLGWFKPDMPEHDCGNGVGWTRCEEDDTVVATCTPPHGEHRYTCSMGCVPYQVPETEDVIHVCAEIFEPFEEN</sequence>
<organism evidence="2 3">
    <name type="scientific">Sorangium cellulosum</name>
    <name type="common">Polyangium cellulosum</name>
    <dbReference type="NCBI Taxonomy" id="56"/>
    <lineage>
        <taxon>Bacteria</taxon>
        <taxon>Pseudomonadati</taxon>
        <taxon>Myxococcota</taxon>
        <taxon>Polyangia</taxon>
        <taxon>Polyangiales</taxon>
        <taxon>Polyangiaceae</taxon>
        <taxon>Sorangium</taxon>
    </lineage>
</organism>
<accession>A0A4P2Q9Q4</accession>
<keyword evidence="1" id="KW-0732">Signal</keyword>
<feature type="signal peptide" evidence="1">
    <location>
        <begin position="1"/>
        <end position="22"/>
    </location>
</feature>
<dbReference type="AlphaFoldDB" id="A0A4P2Q9Q4"/>